<dbReference type="Proteomes" id="UP000187209">
    <property type="component" value="Unassembled WGS sequence"/>
</dbReference>
<keyword evidence="3" id="KW-1185">Reference proteome</keyword>
<dbReference type="Gene3D" id="3.40.50.300">
    <property type="entry name" value="P-loop containing nucleotide triphosphate hydrolases"/>
    <property type="match status" value="1"/>
</dbReference>
<dbReference type="EMBL" id="MPUH01000595">
    <property type="protein sequence ID" value="OMJ77062.1"/>
    <property type="molecule type" value="Genomic_DNA"/>
</dbReference>
<dbReference type="AlphaFoldDB" id="A0A1R2BJV7"/>
<keyword evidence="1" id="KW-0175">Coiled coil</keyword>
<protein>
    <recommendedName>
        <fullName evidence="4">G domain-containing protein</fullName>
    </recommendedName>
</protein>
<comment type="caution">
    <text evidence="2">The sequence shown here is derived from an EMBL/GenBank/DDBJ whole genome shotgun (WGS) entry which is preliminary data.</text>
</comment>
<gene>
    <name evidence="2" type="ORF">SteCoe_23414</name>
</gene>
<accession>A0A1R2BJV7</accession>
<evidence type="ECO:0000313" key="2">
    <source>
        <dbReference type="EMBL" id="OMJ77062.1"/>
    </source>
</evidence>
<evidence type="ECO:0000313" key="3">
    <source>
        <dbReference type="Proteomes" id="UP000187209"/>
    </source>
</evidence>
<reference evidence="2 3" key="1">
    <citation type="submission" date="2016-11" db="EMBL/GenBank/DDBJ databases">
        <title>The macronuclear genome of Stentor coeruleus: a giant cell with tiny introns.</title>
        <authorList>
            <person name="Slabodnick M."/>
            <person name="Ruby J.G."/>
            <person name="Reiff S.B."/>
            <person name="Swart E.C."/>
            <person name="Gosai S."/>
            <person name="Prabakaran S."/>
            <person name="Witkowska E."/>
            <person name="Larue G.E."/>
            <person name="Fisher S."/>
            <person name="Freeman R.M."/>
            <person name="Gunawardena J."/>
            <person name="Chu W."/>
            <person name="Stover N.A."/>
            <person name="Gregory B.D."/>
            <person name="Nowacki M."/>
            <person name="Derisi J."/>
            <person name="Roy S.W."/>
            <person name="Marshall W.F."/>
            <person name="Sood P."/>
        </authorList>
    </citation>
    <scope>NUCLEOTIDE SEQUENCE [LARGE SCALE GENOMIC DNA]</scope>
    <source>
        <strain evidence="2">WM001</strain>
    </source>
</reference>
<dbReference type="InterPro" id="IPR027417">
    <property type="entry name" value="P-loop_NTPase"/>
</dbReference>
<dbReference type="OrthoDB" id="8954335at2759"/>
<evidence type="ECO:0000256" key="1">
    <source>
        <dbReference type="SAM" id="Coils"/>
    </source>
</evidence>
<sequence>MERDEDRTSNIEELAEKLNEAELKIIVTKKQTINLLGKTGAGKSTALCVLSRFPPRLGFNENGETIVDFNQEGDSTIVIGHSSTSCTTLPNFKIIGSNIYWDCPGFCDNKSIIQEIVNLFCTKRIFDSATEYKIVLVIEYSSIAAARGKDVAETFKQLVEMFPDQNKLFNSLSIIITKCGNSRYTSQFFVNYLAKMAQDNNEFLNSRPLISMITRTPERVAIFKVPDDESDINNSLRNILESSINHSNYVKMHIRNSLSDRAKLTIDRLIKLYEREIEDKMNGFAKSLMLKFRSEKNMEALKKGKEALDRFSAQCENESNNIQKFEANFIKLAEYFTGSEALLDEIKNLTYRIEFYNNYRSDNSPPINLSTWISPMLAAKLEIESCINFQNEVIARQQAEQFNKQNEEKIAELTKTISSMNANHEEHMKWMKQFHEMNRARDESNSRMISEMIKSNNELTKAIANRPPVIVEQGGGGCTTF</sequence>
<feature type="coiled-coil region" evidence="1">
    <location>
        <begin position="1"/>
        <end position="31"/>
    </location>
</feature>
<feature type="coiled-coil region" evidence="1">
    <location>
        <begin position="396"/>
        <end position="423"/>
    </location>
</feature>
<organism evidence="2 3">
    <name type="scientific">Stentor coeruleus</name>
    <dbReference type="NCBI Taxonomy" id="5963"/>
    <lineage>
        <taxon>Eukaryota</taxon>
        <taxon>Sar</taxon>
        <taxon>Alveolata</taxon>
        <taxon>Ciliophora</taxon>
        <taxon>Postciliodesmatophora</taxon>
        <taxon>Heterotrichea</taxon>
        <taxon>Heterotrichida</taxon>
        <taxon>Stentoridae</taxon>
        <taxon>Stentor</taxon>
    </lineage>
</organism>
<proteinExistence type="predicted"/>
<evidence type="ECO:0008006" key="4">
    <source>
        <dbReference type="Google" id="ProtNLM"/>
    </source>
</evidence>
<name>A0A1R2BJV7_9CILI</name>
<dbReference type="SUPFAM" id="SSF52540">
    <property type="entry name" value="P-loop containing nucleoside triphosphate hydrolases"/>
    <property type="match status" value="1"/>
</dbReference>